<proteinExistence type="inferred from homology"/>
<name>A0A1L9PMG0_ASPVE</name>
<dbReference type="EMBL" id="KV878129">
    <property type="protein sequence ID" value="OJJ02605.1"/>
    <property type="molecule type" value="Genomic_DNA"/>
</dbReference>
<dbReference type="RefSeq" id="XP_040668367.1">
    <property type="nucleotide sequence ID" value="XM_040815989.1"/>
</dbReference>
<sequence length="158" mass="17492">MTPNVSFVDPCYAYRMKEGEKMDTELAGRLASRFEDEILRVAPGQVARLVTETVGGTTLGCVPAVEGYFGNIWDICDKYGVLLILDEVICGMGTTGSMHAWQQERFAGQISRLSARLLGRASFLSLGFCCTRISLMYCLLGLVGWHMAIHSRYRDPSP</sequence>
<dbReference type="Pfam" id="PF00202">
    <property type="entry name" value="Aminotran_3"/>
    <property type="match status" value="1"/>
</dbReference>
<dbReference type="GO" id="GO:0030170">
    <property type="term" value="F:pyridoxal phosphate binding"/>
    <property type="evidence" value="ECO:0007669"/>
    <property type="project" value="InterPro"/>
</dbReference>
<accession>A0A1L9PMG0</accession>
<evidence type="ECO:0000256" key="2">
    <source>
        <dbReference type="SAM" id="Phobius"/>
    </source>
</evidence>
<protein>
    <submittedName>
        <fullName evidence="3">Uncharacterized protein</fullName>
    </submittedName>
</protein>
<dbReference type="GO" id="GO:0008483">
    <property type="term" value="F:transaminase activity"/>
    <property type="evidence" value="ECO:0007669"/>
    <property type="project" value="InterPro"/>
</dbReference>
<comment type="similarity">
    <text evidence="1">Belongs to the class-III pyridoxal-phosphate-dependent aminotransferase family.</text>
</comment>
<dbReference type="InterPro" id="IPR005814">
    <property type="entry name" value="Aminotrans_3"/>
</dbReference>
<keyword evidence="2" id="KW-0472">Membrane</keyword>
<gene>
    <name evidence="3" type="ORF">ASPVEDRAFT_684586</name>
</gene>
<dbReference type="InterPro" id="IPR015424">
    <property type="entry name" value="PyrdxlP-dep_Trfase"/>
</dbReference>
<evidence type="ECO:0000313" key="4">
    <source>
        <dbReference type="Proteomes" id="UP000184073"/>
    </source>
</evidence>
<dbReference type="GO" id="GO:0005829">
    <property type="term" value="C:cytosol"/>
    <property type="evidence" value="ECO:0007669"/>
    <property type="project" value="TreeGrafter"/>
</dbReference>
<dbReference type="Proteomes" id="UP000184073">
    <property type="component" value="Unassembled WGS sequence"/>
</dbReference>
<keyword evidence="2" id="KW-0812">Transmembrane</keyword>
<feature type="transmembrane region" description="Helical" evidence="2">
    <location>
        <begin position="121"/>
        <end position="148"/>
    </location>
</feature>
<dbReference type="OrthoDB" id="5413019at2759"/>
<organism evidence="3 4">
    <name type="scientific">Aspergillus versicolor CBS 583.65</name>
    <dbReference type="NCBI Taxonomy" id="1036611"/>
    <lineage>
        <taxon>Eukaryota</taxon>
        <taxon>Fungi</taxon>
        <taxon>Dikarya</taxon>
        <taxon>Ascomycota</taxon>
        <taxon>Pezizomycotina</taxon>
        <taxon>Eurotiomycetes</taxon>
        <taxon>Eurotiomycetidae</taxon>
        <taxon>Eurotiales</taxon>
        <taxon>Aspergillaceae</taxon>
        <taxon>Aspergillus</taxon>
        <taxon>Aspergillus subgen. Nidulantes</taxon>
    </lineage>
</organism>
<keyword evidence="4" id="KW-1185">Reference proteome</keyword>
<dbReference type="PANTHER" id="PTHR43094">
    <property type="entry name" value="AMINOTRANSFERASE"/>
    <property type="match status" value="1"/>
</dbReference>
<evidence type="ECO:0000313" key="3">
    <source>
        <dbReference type="EMBL" id="OJJ02605.1"/>
    </source>
</evidence>
<dbReference type="SUPFAM" id="SSF53383">
    <property type="entry name" value="PLP-dependent transferases"/>
    <property type="match status" value="1"/>
</dbReference>
<keyword evidence="2" id="KW-1133">Transmembrane helix</keyword>
<dbReference type="AlphaFoldDB" id="A0A1L9PMG0"/>
<dbReference type="VEuPathDB" id="FungiDB:ASPVEDRAFT_684586"/>
<dbReference type="InterPro" id="IPR015421">
    <property type="entry name" value="PyrdxlP-dep_Trfase_major"/>
</dbReference>
<reference evidence="4" key="1">
    <citation type="journal article" date="2017" name="Genome Biol.">
        <title>Comparative genomics reveals high biological diversity and specific adaptations in the industrially and medically important fungal genus Aspergillus.</title>
        <authorList>
            <person name="de Vries R.P."/>
            <person name="Riley R."/>
            <person name="Wiebenga A."/>
            <person name="Aguilar-Osorio G."/>
            <person name="Amillis S."/>
            <person name="Uchima C.A."/>
            <person name="Anderluh G."/>
            <person name="Asadollahi M."/>
            <person name="Askin M."/>
            <person name="Barry K."/>
            <person name="Battaglia E."/>
            <person name="Bayram O."/>
            <person name="Benocci T."/>
            <person name="Braus-Stromeyer S.A."/>
            <person name="Caldana C."/>
            <person name="Canovas D."/>
            <person name="Cerqueira G.C."/>
            <person name="Chen F."/>
            <person name="Chen W."/>
            <person name="Choi C."/>
            <person name="Clum A."/>
            <person name="Dos Santos R.A."/>
            <person name="Damasio A.R."/>
            <person name="Diallinas G."/>
            <person name="Emri T."/>
            <person name="Fekete E."/>
            <person name="Flipphi M."/>
            <person name="Freyberg S."/>
            <person name="Gallo A."/>
            <person name="Gournas C."/>
            <person name="Habgood R."/>
            <person name="Hainaut M."/>
            <person name="Harispe M.L."/>
            <person name="Henrissat B."/>
            <person name="Hilden K.S."/>
            <person name="Hope R."/>
            <person name="Hossain A."/>
            <person name="Karabika E."/>
            <person name="Karaffa L."/>
            <person name="Karanyi Z."/>
            <person name="Krasevec N."/>
            <person name="Kuo A."/>
            <person name="Kusch H."/>
            <person name="LaButti K."/>
            <person name="Lagendijk E.L."/>
            <person name="Lapidus A."/>
            <person name="Levasseur A."/>
            <person name="Lindquist E."/>
            <person name="Lipzen A."/>
            <person name="Logrieco A.F."/>
            <person name="MacCabe A."/>
            <person name="Maekelae M.R."/>
            <person name="Malavazi I."/>
            <person name="Melin P."/>
            <person name="Meyer V."/>
            <person name="Mielnichuk N."/>
            <person name="Miskei M."/>
            <person name="Molnar A.P."/>
            <person name="Mule G."/>
            <person name="Ngan C.Y."/>
            <person name="Orejas M."/>
            <person name="Orosz E."/>
            <person name="Ouedraogo J.P."/>
            <person name="Overkamp K.M."/>
            <person name="Park H.-S."/>
            <person name="Perrone G."/>
            <person name="Piumi F."/>
            <person name="Punt P.J."/>
            <person name="Ram A.F."/>
            <person name="Ramon A."/>
            <person name="Rauscher S."/>
            <person name="Record E."/>
            <person name="Riano-Pachon D.M."/>
            <person name="Robert V."/>
            <person name="Roehrig J."/>
            <person name="Ruller R."/>
            <person name="Salamov A."/>
            <person name="Salih N.S."/>
            <person name="Samson R.A."/>
            <person name="Sandor E."/>
            <person name="Sanguinetti M."/>
            <person name="Schuetze T."/>
            <person name="Sepcic K."/>
            <person name="Shelest E."/>
            <person name="Sherlock G."/>
            <person name="Sophianopoulou V."/>
            <person name="Squina F.M."/>
            <person name="Sun H."/>
            <person name="Susca A."/>
            <person name="Todd R.B."/>
            <person name="Tsang A."/>
            <person name="Unkles S.E."/>
            <person name="van de Wiele N."/>
            <person name="van Rossen-Uffink D."/>
            <person name="Oliveira J.V."/>
            <person name="Vesth T.C."/>
            <person name="Visser J."/>
            <person name="Yu J.-H."/>
            <person name="Zhou M."/>
            <person name="Andersen M.R."/>
            <person name="Archer D.B."/>
            <person name="Baker S.E."/>
            <person name="Benoit I."/>
            <person name="Brakhage A.A."/>
            <person name="Braus G.H."/>
            <person name="Fischer R."/>
            <person name="Frisvad J.C."/>
            <person name="Goldman G.H."/>
            <person name="Houbraken J."/>
            <person name="Oakley B."/>
            <person name="Pocsi I."/>
            <person name="Scazzocchio C."/>
            <person name="Seiboth B."/>
            <person name="vanKuyk P.A."/>
            <person name="Wortman J."/>
            <person name="Dyer P.S."/>
            <person name="Grigoriev I.V."/>
        </authorList>
    </citation>
    <scope>NUCLEOTIDE SEQUENCE [LARGE SCALE GENOMIC DNA]</scope>
    <source>
        <strain evidence="4">CBS 583.65</strain>
    </source>
</reference>
<dbReference type="STRING" id="1036611.A0A1L9PMG0"/>
<dbReference type="PANTHER" id="PTHR43094:SF1">
    <property type="entry name" value="AMINOTRANSFERASE CLASS-III"/>
    <property type="match status" value="1"/>
</dbReference>
<dbReference type="Gene3D" id="3.40.640.10">
    <property type="entry name" value="Type I PLP-dependent aspartate aminotransferase-like (Major domain)"/>
    <property type="match status" value="1"/>
</dbReference>
<evidence type="ECO:0000256" key="1">
    <source>
        <dbReference type="ARBA" id="ARBA00008954"/>
    </source>
</evidence>
<dbReference type="GeneID" id="63731500"/>